<evidence type="ECO:0000256" key="1">
    <source>
        <dbReference type="ARBA" id="ARBA00001974"/>
    </source>
</evidence>
<keyword evidence="4" id="KW-0560">Oxidoreductase</keyword>
<gene>
    <name evidence="6" type="ORF">CYJ10_17880</name>
</gene>
<feature type="domain" description="FAD-binding PCMH-type" evidence="5">
    <location>
        <begin position="47"/>
        <end position="275"/>
    </location>
</feature>
<dbReference type="Gene3D" id="3.30.70.2740">
    <property type="match status" value="1"/>
</dbReference>
<evidence type="ECO:0000259" key="5">
    <source>
        <dbReference type="PROSITE" id="PS51387"/>
    </source>
</evidence>
<dbReference type="EMBL" id="PJRP01000008">
    <property type="protein sequence ID" value="PLP99165.1"/>
    <property type="molecule type" value="Genomic_DNA"/>
</dbReference>
<evidence type="ECO:0000313" key="6">
    <source>
        <dbReference type="EMBL" id="PLP99165.1"/>
    </source>
</evidence>
<dbReference type="InterPro" id="IPR004017">
    <property type="entry name" value="Cys_rich_dom"/>
</dbReference>
<dbReference type="PANTHER" id="PTHR11748:SF119">
    <property type="entry name" value="D-2-HYDROXYGLUTARATE DEHYDROGENASE"/>
    <property type="match status" value="1"/>
</dbReference>
<dbReference type="GO" id="GO:0008720">
    <property type="term" value="F:D-lactate dehydrogenase (NAD+) activity"/>
    <property type="evidence" value="ECO:0007669"/>
    <property type="project" value="TreeGrafter"/>
</dbReference>
<keyword evidence="2" id="KW-0285">Flavoprotein</keyword>
<evidence type="ECO:0000256" key="2">
    <source>
        <dbReference type="ARBA" id="ARBA00022630"/>
    </source>
</evidence>
<name>A0A2N5CAB2_9BURK</name>
<dbReference type="InterPro" id="IPR016164">
    <property type="entry name" value="FAD-linked_Oxase-like_C"/>
</dbReference>
<dbReference type="AlphaFoldDB" id="A0A2N5CAB2"/>
<dbReference type="InterPro" id="IPR004113">
    <property type="entry name" value="FAD-bd_oxidored_4_C"/>
</dbReference>
<dbReference type="InterPro" id="IPR006094">
    <property type="entry name" value="Oxid_FAD_bind_N"/>
</dbReference>
<reference evidence="6 7" key="1">
    <citation type="submission" date="2017-12" db="EMBL/GenBank/DDBJ databases">
        <title>Genome sequence of the active heterotrophic nitrifier-denitrifier, Cupriavidus pauculus UM1.</title>
        <authorList>
            <person name="Putonti C."/>
            <person name="Castignetti D."/>
        </authorList>
    </citation>
    <scope>NUCLEOTIDE SEQUENCE [LARGE SCALE GENOMIC DNA]</scope>
    <source>
        <strain evidence="6 7">UM1</strain>
    </source>
</reference>
<dbReference type="Pfam" id="PF01565">
    <property type="entry name" value="FAD_binding_4"/>
    <property type="match status" value="1"/>
</dbReference>
<proteinExistence type="predicted"/>
<evidence type="ECO:0000256" key="3">
    <source>
        <dbReference type="ARBA" id="ARBA00022827"/>
    </source>
</evidence>
<dbReference type="Gene3D" id="1.10.45.10">
    <property type="entry name" value="Vanillyl-alcohol Oxidase, Chain A, domain 4"/>
    <property type="match status" value="1"/>
</dbReference>
<dbReference type="Proteomes" id="UP000234341">
    <property type="component" value="Unassembled WGS sequence"/>
</dbReference>
<dbReference type="InterPro" id="IPR016169">
    <property type="entry name" value="FAD-bd_PCMH_sub2"/>
</dbReference>
<dbReference type="InterPro" id="IPR036318">
    <property type="entry name" value="FAD-bd_PCMH-like_sf"/>
</dbReference>
<dbReference type="SUPFAM" id="SSF56176">
    <property type="entry name" value="FAD-binding/transporter-associated domain-like"/>
    <property type="match status" value="1"/>
</dbReference>
<dbReference type="RefSeq" id="WP_101682819.1">
    <property type="nucleotide sequence ID" value="NZ_PJRP01000008.1"/>
</dbReference>
<sequence>MSLGFIASPRADDDAAALAHALRETVDAEVRFDAGSRALYATDASNYRQVPIGVVVPRTVQAVIDTVALCRRHGAPVLSRGGGTSLCGQTCNAAVVLDFSKYLNRILSIDPEMKTARVQPGVVLDRLREAAERHHLTFAPDPATHSHNTLGGMIGNNSCGPHSVMGGETIRNVIELDILTYDGTRMTVGATASHAWDALAARDDRIGDIYRKLRSLRDKYADDIRQHMPRIPRRVSGYSLEALLPEYEGQVAHALIGTEGTCVVVLEATLRLVDSPRARSLLALGYPDVFHAANHVMAVMDAGPIAVEGMDDRLISDMKALRMHPEDVALLPPGNGWLLAEFGGDDKAQADARARHLMDALGAASDPPSMKLFDNPAEEKLIWRVRESGLGATAHVPNQKITWEGWEDSAVPPVHLAEYLRRLRALFDQYGYGCALYGHFGQGCVHTRIDFDLETAQGIETWRRFLQDAAHLVVSLGGSISGEHGDGQSKADLLPIMYPERIMRAFGEFKQVWDPLNRMNPGKVVNPYHVDQNLRIGTAYNPPEQPVHFHYTKDNGSFPRAMLRCVGVGECRKNNGVMCPSYMATGEELHSTRGRARMLFEMLKGEVVQDGWRSEAVHNALDLCLSCKGCKGECPVNVDMATYRAEFMAHYYAHRRRPREAYAFGLIDRWARVGSAAPGVVNVLTHAPLFAQAAHLLANVAADREIPRFAAQSFRAWFARRPPHPARGRRVILWPDTFTNAFEPDIARSAVAVLEATGHDVHLPIRPLCCGRPLYEYGMLDRARAYLRQVLETMADDIRRGTPVIVLEPACLSVFHEEMGELLGGDEQAMRLRQQSFLLPDFLCDGRALQGVPPLSGQALVHPHCHHRSVLKTIGEEQALHALGLQYRVLDSGCCGMAGSFGFLPDKQAVADACAQRTLIPAIKARQAQAMVVADGFSCRQQIRHHADMVPLHIAEVLARALGC</sequence>
<dbReference type="GO" id="GO:0071949">
    <property type="term" value="F:FAD binding"/>
    <property type="evidence" value="ECO:0007669"/>
    <property type="project" value="InterPro"/>
</dbReference>
<dbReference type="Pfam" id="PF02754">
    <property type="entry name" value="CCG"/>
    <property type="match status" value="1"/>
</dbReference>
<dbReference type="GO" id="GO:1903457">
    <property type="term" value="P:lactate catabolic process"/>
    <property type="evidence" value="ECO:0007669"/>
    <property type="project" value="TreeGrafter"/>
</dbReference>
<dbReference type="PANTHER" id="PTHR11748">
    <property type="entry name" value="D-LACTATE DEHYDROGENASE"/>
    <property type="match status" value="1"/>
</dbReference>
<dbReference type="InterPro" id="IPR016166">
    <property type="entry name" value="FAD-bd_PCMH"/>
</dbReference>
<dbReference type="Gene3D" id="3.30.465.10">
    <property type="match status" value="1"/>
</dbReference>
<organism evidence="6 7">
    <name type="scientific">Cupriavidus pauculus</name>
    <dbReference type="NCBI Taxonomy" id="82633"/>
    <lineage>
        <taxon>Bacteria</taxon>
        <taxon>Pseudomonadati</taxon>
        <taxon>Pseudomonadota</taxon>
        <taxon>Betaproteobacteria</taxon>
        <taxon>Burkholderiales</taxon>
        <taxon>Burkholderiaceae</taxon>
        <taxon>Cupriavidus</taxon>
    </lineage>
</organism>
<protein>
    <submittedName>
        <fullName evidence="6">FAD-binding oxidoreductase</fullName>
    </submittedName>
</protein>
<dbReference type="PROSITE" id="PS51387">
    <property type="entry name" value="FAD_PCMH"/>
    <property type="match status" value="1"/>
</dbReference>
<dbReference type="GO" id="GO:0004458">
    <property type="term" value="F:D-lactate dehydrogenase (cytochrome) activity"/>
    <property type="evidence" value="ECO:0007669"/>
    <property type="project" value="TreeGrafter"/>
</dbReference>
<dbReference type="OrthoDB" id="9811557at2"/>
<dbReference type="InterPro" id="IPR016167">
    <property type="entry name" value="FAD-bd_PCMH_sub1"/>
</dbReference>
<dbReference type="Pfam" id="PF02913">
    <property type="entry name" value="FAD-oxidase_C"/>
    <property type="match status" value="1"/>
</dbReference>
<evidence type="ECO:0000313" key="7">
    <source>
        <dbReference type="Proteomes" id="UP000234341"/>
    </source>
</evidence>
<dbReference type="InterPro" id="IPR017896">
    <property type="entry name" value="4Fe4S_Fe-S-bd"/>
</dbReference>
<dbReference type="Pfam" id="PF13183">
    <property type="entry name" value="Fer4_8"/>
    <property type="match status" value="1"/>
</dbReference>
<dbReference type="Gene3D" id="3.30.43.10">
    <property type="entry name" value="Uridine Diphospho-n-acetylenolpyruvylglucosamine Reductase, domain 2"/>
    <property type="match status" value="1"/>
</dbReference>
<keyword evidence="3" id="KW-0274">FAD</keyword>
<dbReference type="SUPFAM" id="SSF46548">
    <property type="entry name" value="alpha-helical ferredoxin"/>
    <property type="match status" value="1"/>
</dbReference>
<evidence type="ECO:0000256" key="4">
    <source>
        <dbReference type="ARBA" id="ARBA00023002"/>
    </source>
</evidence>
<dbReference type="SUPFAM" id="SSF55103">
    <property type="entry name" value="FAD-linked oxidases, C-terminal domain"/>
    <property type="match status" value="1"/>
</dbReference>
<dbReference type="InterPro" id="IPR016171">
    <property type="entry name" value="Vanillyl_alc_oxidase_C-sub2"/>
</dbReference>
<accession>A0A2N5CAB2</accession>
<comment type="caution">
    <text evidence="6">The sequence shown here is derived from an EMBL/GenBank/DDBJ whole genome shotgun (WGS) entry which is preliminary data.</text>
</comment>
<comment type="cofactor">
    <cofactor evidence="1">
        <name>FAD</name>
        <dbReference type="ChEBI" id="CHEBI:57692"/>
    </cofactor>
</comment>